<reference evidence="3" key="1">
    <citation type="journal article" date="2019" name="Int. J. Syst. Evol. Microbiol.">
        <title>The Global Catalogue of Microorganisms (GCM) 10K type strain sequencing project: providing services to taxonomists for standard genome sequencing and annotation.</title>
        <authorList>
            <consortium name="The Broad Institute Genomics Platform"/>
            <consortium name="The Broad Institute Genome Sequencing Center for Infectious Disease"/>
            <person name="Wu L."/>
            <person name="Ma J."/>
        </authorList>
    </citation>
    <scope>NUCLEOTIDE SEQUENCE [LARGE SCALE GENOMIC DNA]</scope>
    <source>
        <strain evidence="3">KCTC 52127</strain>
    </source>
</reference>
<dbReference type="Proteomes" id="UP001597508">
    <property type="component" value="Unassembled WGS sequence"/>
</dbReference>
<evidence type="ECO:0000256" key="1">
    <source>
        <dbReference type="SAM" id="Phobius"/>
    </source>
</evidence>
<protein>
    <submittedName>
        <fullName evidence="2">Uncharacterized protein</fullName>
    </submittedName>
</protein>
<keyword evidence="1" id="KW-0812">Transmembrane</keyword>
<gene>
    <name evidence="2" type="ORF">ACFSRZ_01785</name>
</gene>
<feature type="transmembrane region" description="Helical" evidence="1">
    <location>
        <begin position="102"/>
        <end position="121"/>
    </location>
</feature>
<keyword evidence="1" id="KW-1133">Transmembrane helix</keyword>
<proteinExistence type="predicted"/>
<dbReference type="EMBL" id="JBHULH010000001">
    <property type="protein sequence ID" value="MFD2566082.1"/>
    <property type="molecule type" value="Genomic_DNA"/>
</dbReference>
<keyword evidence="1" id="KW-0472">Membrane</keyword>
<dbReference type="RefSeq" id="WP_379664804.1">
    <property type="nucleotide sequence ID" value="NZ_JBHULH010000001.1"/>
</dbReference>
<comment type="caution">
    <text evidence="2">The sequence shown here is derived from an EMBL/GenBank/DDBJ whole genome shotgun (WGS) entry which is preliminary data.</text>
</comment>
<evidence type="ECO:0000313" key="3">
    <source>
        <dbReference type="Proteomes" id="UP001597508"/>
    </source>
</evidence>
<name>A0ABW5LML3_9FLAO</name>
<keyword evidence="3" id="KW-1185">Reference proteome</keyword>
<evidence type="ECO:0000313" key="2">
    <source>
        <dbReference type="EMBL" id="MFD2566082.1"/>
    </source>
</evidence>
<accession>A0ABW5LML3</accession>
<organism evidence="2 3">
    <name type="scientific">Pseudotenacibaculum haliotis</name>
    <dbReference type="NCBI Taxonomy" id="1862138"/>
    <lineage>
        <taxon>Bacteria</taxon>
        <taxon>Pseudomonadati</taxon>
        <taxon>Bacteroidota</taxon>
        <taxon>Flavobacteriia</taxon>
        <taxon>Flavobacteriales</taxon>
        <taxon>Flavobacteriaceae</taxon>
        <taxon>Pseudotenacibaculum</taxon>
    </lineage>
</organism>
<feature type="transmembrane region" description="Helical" evidence="1">
    <location>
        <begin position="127"/>
        <end position="146"/>
    </location>
</feature>
<sequence>MSKRSNPNLRKNGGKGTFFGNLLRGIVKTGKSVGAPLLDAVTGGTVSDIVQAISGDKELSQEDKEMLLAEMQKDVKLEQEITKRWEADAKSDSWLSKNIRPLVVANFTLLIDVVIISSIAGKNLGEAYIPILMTMGVTAIGGYFTLREYGKSRKN</sequence>